<dbReference type="OrthoDB" id="9797989at2"/>
<name>A0A4S3B473_9ENTE</name>
<dbReference type="Pfam" id="PF13302">
    <property type="entry name" value="Acetyltransf_3"/>
    <property type="match status" value="1"/>
</dbReference>
<protein>
    <submittedName>
        <fullName evidence="2">GNAT family N-acetyltransferase</fullName>
    </submittedName>
</protein>
<sequence length="169" mass="19601">MKNLTDSIKLVENIDVTFDKFKSIPFLTDDVIYLVCINKVPFDAEKNFDPYYEFYICKEGEQIGGMRLRVGNSATLLYPGHIGYEIREEYRGQGYAVRACELLFEVAKMHQMSGILITNDIDNSASKRVCEKLEMDLWGAFRVPKELEMYDPEHDTVNVYFKKLEKGEV</sequence>
<dbReference type="RefSeq" id="WP_136137836.1">
    <property type="nucleotide sequence ID" value="NZ_SDGV01000033.1"/>
</dbReference>
<proteinExistence type="predicted"/>
<dbReference type="AlphaFoldDB" id="A0A4S3B473"/>
<dbReference type="SUPFAM" id="SSF55729">
    <property type="entry name" value="Acyl-CoA N-acyltransferases (Nat)"/>
    <property type="match status" value="1"/>
</dbReference>
<evidence type="ECO:0000313" key="3">
    <source>
        <dbReference type="Proteomes" id="UP000310506"/>
    </source>
</evidence>
<evidence type="ECO:0000313" key="2">
    <source>
        <dbReference type="EMBL" id="THB60206.1"/>
    </source>
</evidence>
<dbReference type="InterPro" id="IPR016181">
    <property type="entry name" value="Acyl_CoA_acyltransferase"/>
</dbReference>
<organism evidence="2 3">
    <name type="scientific">Vagococcus silagei</name>
    <dbReference type="NCBI Taxonomy" id="2508885"/>
    <lineage>
        <taxon>Bacteria</taxon>
        <taxon>Bacillati</taxon>
        <taxon>Bacillota</taxon>
        <taxon>Bacilli</taxon>
        <taxon>Lactobacillales</taxon>
        <taxon>Enterococcaceae</taxon>
        <taxon>Vagococcus</taxon>
    </lineage>
</organism>
<dbReference type="EMBL" id="SDGV01000033">
    <property type="protein sequence ID" value="THB60206.1"/>
    <property type="molecule type" value="Genomic_DNA"/>
</dbReference>
<keyword evidence="2" id="KW-0808">Transferase</keyword>
<dbReference type="Proteomes" id="UP000310506">
    <property type="component" value="Unassembled WGS sequence"/>
</dbReference>
<dbReference type="GO" id="GO:0016747">
    <property type="term" value="F:acyltransferase activity, transferring groups other than amino-acyl groups"/>
    <property type="evidence" value="ECO:0007669"/>
    <property type="project" value="InterPro"/>
</dbReference>
<dbReference type="PANTHER" id="PTHR43792">
    <property type="entry name" value="GNAT FAMILY, PUTATIVE (AFU_ORTHOLOGUE AFUA_3G00765)-RELATED-RELATED"/>
    <property type="match status" value="1"/>
</dbReference>
<reference evidence="2 3" key="1">
    <citation type="submission" date="2019-01" db="EMBL/GenBank/DDBJ databases">
        <title>Vagococcus silagei sp. nov. isolated from brewer's grain.</title>
        <authorList>
            <person name="Guu J.-R."/>
        </authorList>
    </citation>
    <scope>NUCLEOTIDE SEQUENCE [LARGE SCALE GENOMIC DNA]</scope>
    <source>
        <strain evidence="2 3">2B-2</strain>
    </source>
</reference>
<evidence type="ECO:0000259" key="1">
    <source>
        <dbReference type="PROSITE" id="PS51186"/>
    </source>
</evidence>
<accession>A0A4S3B473</accession>
<dbReference type="InterPro" id="IPR051531">
    <property type="entry name" value="N-acetyltransferase"/>
</dbReference>
<dbReference type="Gene3D" id="3.40.630.30">
    <property type="match status" value="1"/>
</dbReference>
<comment type="caution">
    <text evidence="2">The sequence shown here is derived from an EMBL/GenBank/DDBJ whole genome shotgun (WGS) entry which is preliminary data.</text>
</comment>
<keyword evidence="3" id="KW-1185">Reference proteome</keyword>
<feature type="domain" description="N-acetyltransferase" evidence="1">
    <location>
        <begin position="22"/>
        <end position="165"/>
    </location>
</feature>
<dbReference type="InterPro" id="IPR000182">
    <property type="entry name" value="GNAT_dom"/>
</dbReference>
<gene>
    <name evidence="2" type="ORF">ESZ54_11685</name>
</gene>
<dbReference type="PROSITE" id="PS51186">
    <property type="entry name" value="GNAT"/>
    <property type="match status" value="1"/>
</dbReference>